<name>A0A1V0U9I6_STRVN</name>
<feature type="compositionally biased region" description="Polar residues" evidence="1">
    <location>
        <begin position="573"/>
        <end position="587"/>
    </location>
</feature>
<dbReference type="OrthoDB" id="3686767at2"/>
<evidence type="ECO:0000256" key="1">
    <source>
        <dbReference type="SAM" id="MobiDB-lite"/>
    </source>
</evidence>
<evidence type="ECO:0000313" key="3">
    <source>
        <dbReference type="Proteomes" id="UP000192445"/>
    </source>
</evidence>
<gene>
    <name evidence="2" type="ORF">B1H20_10530</name>
</gene>
<dbReference type="STRING" id="1935.B1H20_10530"/>
<dbReference type="Proteomes" id="UP000192445">
    <property type="component" value="Chromosome"/>
</dbReference>
<feature type="compositionally biased region" description="Gly residues" evidence="1">
    <location>
        <begin position="377"/>
        <end position="394"/>
    </location>
</feature>
<feature type="compositionally biased region" description="Gly residues" evidence="1">
    <location>
        <begin position="353"/>
        <end position="365"/>
    </location>
</feature>
<reference evidence="2 3" key="1">
    <citation type="submission" date="2017-03" db="EMBL/GenBank/DDBJ databases">
        <title>Complete Genome Sequence of a natural compounds producer, Streptomyces violaceus S21.</title>
        <authorList>
            <person name="Zhong C."/>
            <person name="Zhao Z."/>
            <person name="Fu J."/>
            <person name="Zong G."/>
            <person name="Qin R."/>
            <person name="Cao G."/>
        </authorList>
    </citation>
    <scope>NUCLEOTIDE SEQUENCE [LARGE SCALE GENOMIC DNA]</scope>
    <source>
        <strain evidence="2 3">S21</strain>
    </source>
</reference>
<accession>A0A1V0U9I6</accession>
<dbReference type="KEGG" id="svu:B1H20_10530"/>
<proteinExistence type="predicted"/>
<feature type="region of interest" description="Disordered" evidence="1">
    <location>
        <begin position="351"/>
        <end position="519"/>
    </location>
</feature>
<dbReference type="RefSeq" id="WP_030299047.1">
    <property type="nucleotide sequence ID" value="NZ_CP020570.1"/>
</dbReference>
<feature type="compositionally biased region" description="Gly residues" evidence="1">
    <location>
        <begin position="705"/>
        <end position="717"/>
    </location>
</feature>
<feature type="region of interest" description="Disordered" evidence="1">
    <location>
        <begin position="559"/>
        <end position="587"/>
    </location>
</feature>
<evidence type="ECO:0000313" key="2">
    <source>
        <dbReference type="EMBL" id="ARF61796.1"/>
    </source>
</evidence>
<protein>
    <submittedName>
        <fullName evidence="2">Uncharacterized protein</fullName>
    </submittedName>
</protein>
<sequence>MSETPPEEPPKEPTTVPFGMPSTWEDILGMFHDGVTKLPDRNAVAGPGSKRWIVRTCDGVWHDEKGVDYAEDRGLDAFFEFWYPGDSNARGDALIFGFGYNWGEFGNDSGALAEFTGATAPILSSVRTGKNKDANPLLSEKAATVLNHMDDWTDGWANQFNTWAESVESGNDQLRGESAEIFAATLQAVKRSLQETYSFYLSDGILNKRLSAASTQLSNTITQLQKNADAWFDKTMPVGTMSGGAAVEQGSVAMAFTHLYAQFLAVMNTFKPPSNFHNQSEKPNWDDIEAKAKTSWITEVETELDAKSVGTMAALAGAYDAATLAFLKANAIVNKTFTISLTADEQKEFYGSAGPGGGGDGGTGGTNDILNKFREMFGGGAGGSGGSGAGGGGNEDLDLDTPPPVTGPSGSSFGANLPSGANLPNTKDLLKQNPVTGPSGGGGGTTGNPLSLPAGSRIDPKTGAVTDSSGKPVTGPDGKPLVVPPGSTLGPGNSIVPPKSNVPKVTTPPNGSSGGLTGGLRVDSNGNIIVPKGVKVDAQGNLIGADGKPLTNAYGGKITVPPGSRINPDGTITDPQGKQITQGSGSLKTRNPFSVDDLVNSQRRTSTAGGDLFGISKGGSNDLLGGSKGLTDGLRKSFEGPGGGGREPIGGAAGLSNRARLAMGLPAAPTAPTQGGLVTQSGNVLGRAGAPGATGSGMPFMPPMGMGGGAPGGGSGSGNDRQRNVWLSEDEEVWGTEPEAGTGVIGR</sequence>
<dbReference type="AlphaFoldDB" id="A0A1V0U9I6"/>
<organism evidence="2 3">
    <name type="scientific">Streptomyces violaceoruber</name>
    <dbReference type="NCBI Taxonomy" id="1935"/>
    <lineage>
        <taxon>Bacteria</taxon>
        <taxon>Bacillati</taxon>
        <taxon>Actinomycetota</taxon>
        <taxon>Actinomycetes</taxon>
        <taxon>Kitasatosporales</taxon>
        <taxon>Streptomycetaceae</taxon>
        <taxon>Streptomyces</taxon>
        <taxon>Streptomyces violaceoruber group</taxon>
    </lineage>
</organism>
<dbReference type="EMBL" id="CP020570">
    <property type="protein sequence ID" value="ARF61796.1"/>
    <property type="molecule type" value="Genomic_DNA"/>
</dbReference>
<feature type="region of interest" description="Disordered" evidence="1">
    <location>
        <begin position="702"/>
        <end position="747"/>
    </location>
</feature>